<evidence type="ECO:0000256" key="3">
    <source>
        <dbReference type="SAM" id="Phobius"/>
    </source>
</evidence>
<keyword evidence="1" id="KW-0805">Transcription regulation</keyword>
<organism evidence="5 6">
    <name type="scientific">Rathayibacter festucae DSM 15932</name>
    <dbReference type="NCBI Taxonomy" id="1328866"/>
    <lineage>
        <taxon>Bacteria</taxon>
        <taxon>Bacillati</taxon>
        <taxon>Actinomycetota</taxon>
        <taxon>Actinomycetes</taxon>
        <taxon>Micrococcales</taxon>
        <taxon>Microbacteriaceae</taxon>
        <taxon>Rathayibacter</taxon>
    </lineage>
</organism>
<feature type="domain" description="Putative zinc-finger" evidence="4">
    <location>
        <begin position="22"/>
        <end position="47"/>
    </location>
</feature>
<dbReference type="InterPro" id="IPR027383">
    <property type="entry name" value="Znf_put"/>
</dbReference>
<dbReference type="RefSeq" id="WP_127886015.1">
    <property type="nucleotide sequence ID" value="NZ_CP028137.1"/>
</dbReference>
<evidence type="ECO:0000256" key="2">
    <source>
        <dbReference type="ARBA" id="ARBA00023163"/>
    </source>
</evidence>
<evidence type="ECO:0000256" key="1">
    <source>
        <dbReference type="ARBA" id="ARBA00023015"/>
    </source>
</evidence>
<gene>
    <name evidence="5" type="ORF">C1I64_01845</name>
</gene>
<dbReference type="Pfam" id="PF13490">
    <property type="entry name" value="zf-HC2"/>
    <property type="match status" value="1"/>
</dbReference>
<dbReference type="AlphaFoldDB" id="A0A3Q9UX95"/>
<dbReference type="InterPro" id="IPR041916">
    <property type="entry name" value="Anti_sigma_zinc_sf"/>
</dbReference>
<dbReference type="KEGG" id="rfs:C1I64_01845"/>
<keyword evidence="3" id="KW-1133">Transmembrane helix</keyword>
<feature type="transmembrane region" description="Helical" evidence="3">
    <location>
        <begin position="105"/>
        <end position="127"/>
    </location>
</feature>
<evidence type="ECO:0000259" key="4">
    <source>
        <dbReference type="Pfam" id="PF13490"/>
    </source>
</evidence>
<reference evidence="5 6" key="1">
    <citation type="submission" date="2018-03" db="EMBL/GenBank/DDBJ databases">
        <title>Bacteriophage NCPPB3778 and a type I-E CRISPR drive the evolution of the US Biological Select Agent, Rathayibacter toxicus.</title>
        <authorList>
            <person name="Davis E.W.II."/>
            <person name="Tabima J.F."/>
            <person name="Weisberg A.J."/>
            <person name="Dantas Lopes L."/>
            <person name="Wiseman M.S."/>
            <person name="Wiseman M.S."/>
            <person name="Pupko T."/>
            <person name="Belcher M.S."/>
            <person name="Sechler A.J."/>
            <person name="Tancos M.A."/>
            <person name="Schroeder B.K."/>
            <person name="Murray T.D."/>
            <person name="Luster D.G."/>
            <person name="Schneider W.L."/>
            <person name="Rogers E."/>
            <person name="Andreote F.D."/>
            <person name="Grunwald N.J."/>
            <person name="Putnam M.L."/>
            <person name="Chang J.H."/>
        </authorList>
    </citation>
    <scope>NUCLEOTIDE SEQUENCE [LARGE SCALE GENOMIC DNA]</scope>
    <source>
        <strain evidence="5 6">DSM 15932</strain>
    </source>
</reference>
<name>A0A3Q9UX95_9MICO</name>
<keyword evidence="3" id="KW-0812">Transmembrane</keyword>
<evidence type="ECO:0000313" key="5">
    <source>
        <dbReference type="EMBL" id="AZZ50915.1"/>
    </source>
</evidence>
<keyword evidence="2" id="KW-0804">Transcription</keyword>
<accession>A0A3Q9UX95</accession>
<keyword evidence="3" id="KW-0472">Membrane</keyword>
<proteinExistence type="predicted"/>
<protein>
    <submittedName>
        <fullName evidence="5">Anti-sigma factor</fullName>
    </submittedName>
</protein>
<dbReference type="EMBL" id="CP028137">
    <property type="protein sequence ID" value="AZZ50915.1"/>
    <property type="molecule type" value="Genomic_DNA"/>
</dbReference>
<dbReference type="Gene3D" id="1.10.10.1320">
    <property type="entry name" value="Anti-sigma factor, zinc-finger domain"/>
    <property type="match status" value="1"/>
</dbReference>
<dbReference type="Proteomes" id="UP000285317">
    <property type="component" value="Chromosome"/>
</dbReference>
<evidence type="ECO:0000313" key="6">
    <source>
        <dbReference type="Proteomes" id="UP000285317"/>
    </source>
</evidence>
<sequence length="241" mass="25095">MSTEQQSDDAFRDDAFRDWDAAYLLGALSPADRRAYEQHLRGCAGCREALGEFVAIPGLLAHLPQEDALALLETEQRVEESAPPALLAHLARATDALRRRTRFRIAGLVLAAAGVSAAAAIALPLVVGTPPTVVENTVALAAAPGVPVEASVRFVPEAWGTRIDMDCSWEESGAATGGAASVGYVMYVTDTAGSTEPIGSWTSTPGSTVEPSLSTGLPLAEIASVEVRLQGSEQVVLTGSP</sequence>